<protein>
    <recommendedName>
        <fullName evidence="3">Photosynthesis system II assembly factor Ycf48/Hcf136-like domain-containing protein</fullName>
    </recommendedName>
</protein>
<keyword evidence="2" id="KW-0604">Photosystem II</keyword>
<evidence type="ECO:0000256" key="1">
    <source>
        <dbReference type="ARBA" id="ARBA00022531"/>
    </source>
</evidence>
<dbReference type="GO" id="GO:0009523">
    <property type="term" value="C:photosystem II"/>
    <property type="evidence" value="ECO:0007669"/>
    <property type="project" value="UniProtKB-KW"/>
</dbReference>
<dbReference type="PANTHER" id="PTHR47199:SF2">
    <property type="entry name" value="PHOTOSYSTEM II STABILITY_ASSEMBLY FACTOR HCF136, CHLOROPLASTIC"/>
    <property type="match status" value="1"/>
</dbReference>
<dbReference type="GO" id="GO:0015979">
    <property type="term" value="P:photosynthesis"/>
    <property type="evidence" value="ECO:0007669"/>
    <property type="project" value="UniProtKB-KW"/>
</dbReference>
<keyword evidence="1" id="KW-0602">Photosynthesis</keyword>
<dbReference type="EMBL" id="FNTC01000002">
    <property type="protein sequence ID" value="SEC21503.1"/>
    <property type="molecule type" value="Genomic_DNA"/>
</dbReference>
<gene>
    <name evidence="4" type="ORF">SAMN04490187_3577</name>
</gene>
<sequence length="358" mass="38199">MTMIKWFLLAALAAALAVPFIRPVIAGGFTDVLDTPAQPSELAARSMFTGLARAGERLIAVGQRGHIVYSDDAGGHWQQAQVPVSSDLVAVHFPSPSQGWAVGHDGVVLHSSDAGETWIRQFDGREVGPTLLAYYQKQAAAQPDNEVLATRLIEARRMADEGADKPFLDVWFENDHVGYIIGAFNLIFRTDDGGLTWTPWLDRTDNPSALNLYALHSVGNQLFIVGEQGLVLKLDPTVERFHAIPTPYNGTYFGITGKPGAVLVFGLRGNAYRSVDGGASWSKVELGLPVSITASTVTVDGRIILLSQAGHVLVSVDDGISFKLQPQNGLAPVAGALVSATGSLVLAGARGLRQLPLE</sequence>
<evidence type="ECO:0000313" key="5">
    <source>
        <dbReference type="Proteomes" id="UP000198542"/>
    </source>
</evidence>
<dbReference type="RefSeq" id="WP_090454892.1">
    <property type="nucleotide sequence ID" value="NZ_FNTC01000002.1"/>
</dbReference>
<evidence type="ECO:0000259" key="3">
    <source>
        <dbReference type="Pfam" id="PF14870"/>
    </source>
</evidence>
<dbReference type="Pfam" id="PF14870">
    <property type="entry name" value="PSII_BNR"/>
    <property type="match status" value="2"/>
</dbReference>
<evidence type="ECO:0000256" key="2">
    <source>
        <dbReference type="ARBA" id="ARBA00023276"/>
    </source>
</evidence>
<dbReference type="Proteomes" id="UP000198542">
    <property type="component" value="Unassembled WGS sequence"/>
</dbReference>
<keyword evidence="5" id="KW-1185">Reference proteome</keyword>
<dbReference type="InterPro" id="IPR015943">
    <property type="entry name" value="WD40/YVTN_repeat-like_dom_sf"/>
</dbReference>
<evidence type="ECO:0000313" key="4">
    <source>
        <dbReference type="EMBL" id="SEC21503.1"/>
    </source>
</evidence>
<feature type="domain" description="Photosynthesis system II assembly factor Ycf48/Hcf136-like" evidence="3">
    <location>
        <begin position="164"/>
        <end position="311"/>
    </location>
</feature>
<dbReference type="PANTHER" id="PTHR47199">
    <property type="entry name" value="PHOTOSYSTEM II STABILITY/ASSEMBLY FACTOR HCF136, CHLOROPLASTIC"/>
    <property type="match status" value="1"/>
</dbReference>
<reference evidence="5" key="1">
    <citation type="submission" date="2016-10" db="EMBL/GenBank/DDBJ databases">
        <authorList>
            <person name="Varghese N."/>
            <person name="Submissions S."/>
        </authorList>
    </citation>
    <scope>NUCLEOTIDE SEQUENCE [LARGE SCALE GENOMIC DNA]</scope>
    <source>
        <strain evidence="5">BS3660</strain>
    </source>
</reference>
<organism evidence="4 5">
    <name type="scientific">Pseudomonas jessenii</name>
    <dbReference type="NCBI Taxonomy" id="77298"/>
    <lineage>
        <taxon>Bacteria</taxon>
        <taxon>Pseudomonadati</taxon>
        <taxon>Pseudomonadota</taxon>
        <taxon>Gammaproteobacteria</taxon>
        <taxon>Pseudomonadales</taxon>
        <taxon>Pseudomonadaceae</taxon>
        <taxon>Pseudomonas</taxon>
    </lineage>
</organism>
<dbReference type="InterPro" id="IPR028203">
    <property type="entry name" value="PSII_CF48-like_dom"/>
</dbReference>
<dbReference type="Gene3D" id="2.130.10.10">
    <property type="entry name" value="YVTN repeat-like/Quinoprotein amine dehydrogenase"/>
    <property type="match status" value="2"/>
</dbReference>
<dbReference type="SUPFAM" id="SSF50939">
    <property type="entry name" value="Sialidases"/>
    <property type="match status" value="1"/>
</dbReference>
<name>A0A231G0S4_PSEJE</name>
<proteinExistence type="predicted"/>
<feature type="domain" description="Photosynthesis system II assembly factor Ycf48/Hcf136-like" evidence="3">
    <location>
        <begin position="61"/>
        <end position="120"/>
    </location>
</feature>
<accession>A0A231G0S4</accession>
<dbReference type="AlphaFoldDB" id="A0A231G0S4"/>
<dbReference type="InterPro" id="IPR036278">
    <property type="entry name" value="Sialidase_sf"/>
</dbReference>